<feature type="transmembrane region" description="Helical" evidence="8">
    <location>
        <begin position="126"/>
        <end position="143"/>
    </location>
</feature>
<evidence type="ECO:0000256" key="2">
    <source>
        <dbReference type="ARBA" id="ARBA00007935"/>
    </source>
</evidence>
<reference evidence="9 10" key="1">
    <citation type="submission" date="2023-07" db="EMBL/GenBank/DDBJ databases">
        <title>Sequencing the genomes of 1000 actinobacteria strains.</title>
        <authorList>
            <person name="Klenk H.-P."/>
        </authorList>
    </citation>
    <scope>NUCLEOTIDE SEQUENCE [LARGE SCALE GENOMIC DNA]</scope>
    <source>
        <strain evidence="9 10">DSM 15539</strain>
    </source>
</reference>
<keyword evidence="5 8" id="KW-0812">Transmembrane</keyword>
<feature type="transmembrane region" description="Helical" evidence="8">
    <location>
        <begin position="222"/>
        <end position="241"/>
    </location>
</feature>
<evidence type="ECO:0000256" key="7">
    <source>
        <dbReference type="ARBA" id="ARBA00023136"/>
    </source>
</evidence>
<evidence type="ECO:0000313" key="9">
    <source>
        <dbReference type="EMBL" id="MDR6939787.1"/>
    </source>
</evidence>
<dbReference type="RefSeq" id="WP_309956743.1">
    <property type="nucleotide sequence ID" value="NZ_JAVDUJ010000001.1"/>
</dbReference>
<evidence type="ECO:0000313" key="10">
    <source>
        <dbReference type="Proteomes" id="UP001266099"/>
    </source>
</evidence>
<keyword evidence="6 8" id="KW-1133">Transmembrane helix</keyword>
<keyword evidence="10" id="KW-1185">Reference proteome</keyword>
<dbReference type="InterPro" id="IPR037294">
    <property type="entry name" value="ABC_BtuC-like"/>
</dbReference>
<name>A0ABU1T330_9ACTO</name>
<proteinExistence type="inferred from homology"/>
<dbReference type="PANTHER" id="PTHR30472:SF19">
    <property type="entry name" value="PETROBACTIN IMPORT SYSTEM PERMEASE PROTEIN YCLO"/>
    <property type="match status" value="1"/>
</dbReference>
<keyword evidence="7 8" id="KW-0472">Membrane</keyword>
<evidence type="ECO:0000256" key="4">
    <source>
        <dbReference type="ARBA" id="ARBA00022475"/>
    </source>
</evidence>
<feature type="transmembrane region" description="Helical" evidence="8">
    <location>
        <begin position="278"/>
        <end position="305"/>
    </location>
</feature>
<keyword evidence="4" id="KW-1003">Cell membrane</keyword>
<dbReference type="Gene3D" id="1.10.3470.10">
    <property type="entry name" value="ABC transporter involved in vitamin B12 uptake, BtuC"/>
    <property type="match status" value="1"/>
</dbReference>
<organism evidence="9 10">
    <name type="scientific">Arcanobacterium hippocoleae</name>
    <dbReference type="NCBI Taxonomy" id="149017"/>
    <lineage>
        <taxon>Bacteria</taxon>
        <taxon>Bacillati</taxon>
        <taxon>Actinomycetota</taxon>
        <taxon>Actinomycetes</taxon>
        <taxon>Actinomycetales</taxon>
        <taxon>Actinomycetaceae</taxon>
        <taxon>Arcanobacterium</taxon>
    </lineage>
</organism>
<dbReference type="InterPro" id="IPR000522">
    <property type="entry name" value="ABC_transptr_permease_BtuC"/>
</dbReference>
<protein>
    <submittedName>
        <fullName evidence="9">Iron complex transport system permease protein</fullName>
    </submittedName>
</protein>
<evidence type="ECO:0000256" key="1">
    <source>
        <dbReference type="ARBA" id="ARBA00004651"/>
    </source>
</evidence>
<sequence length="364" mass="39666">MPTKHTESQTVTEESKITQPTITNSIMTQTSSHELTNSLLIHQTLTARKRKVRFRVLLLAFLAIAFSSFFATYDALAYWEIIGPLRLPRLLGLIVVATALSASTVVFQVVTQNRILSPSIMGFDSLYRLIATLLIFCFTSEVVELWNPTAVFAIQAGLMMLGAVILFTSMIRRGSDRIHVLVLVGIVFGTLLRSITAMLSAIMDPNEFQNVQDLGMASFATINQPALLITSLITIAALCVIMWQAHDWNVLALGRTIAIPLGLNYTRAVKIALGISSLLVACATALVGPLMFFGLLVVNIAVYILRSDALEYLIPGSIFIGICVLVGGQAVLEFVLDQSTVLPVVLEFVGGVLLLTLILKEVRS</sequence>
<feature type="transmembrane region" description="Helical" evidence="8">
    <location>
        <begin position="56"/>
        <end position="78"/>
    </location>
</feature>
<feature type="transmembrane region" description="Helical" evidence="8">
    <location>
        <begin position="149"/>
        <end position="168"/>
    </location>
</feature>
<comment type="caution">
    <text evidence="9">The sequence shown here is derived from an EMBL/GenBank/DDBJ whole genome shotgun (WGS) entry which is preliminary data.</text>
</comment>
<dbReference type="SUPFAM" id="SSF81345">
    <property type="entry name" value="ABC transporter involved in vitamin B12 uptake, BtuC"/>
    <property type="match status" value="1"/>
</dbReference>
<comment type="similarity">
    <text evidence="2">Belongs to the binding-protein-dependent transport system permease family. FecCD subfamily.</text>
</comment>
<evidence type="ECO:0000256" key="3">
    <source>
        <dbReference type="ARBA" id="ARBA00022448"/>
    </source>
</evidence>
<dbReference type="PANTHER" id="PTHR30472">
    <property type="entry name" value="FERRIC ENTEROBACTIN TRANSPORT SYSTEM PERMEASE PROTEIN"/>
    <property type="match status" value="1"/>
</dbReference>
<dbReference type="CDD" id="cd06550">
    <property type="entry name" value="TM_ABC_iron-siderophores_like"/>
    <property type="match status" value="1"/>
</dbReference>
<dbReference type="EMBL" id="JAVDUJ010000001">
    <property type="protein sequence ID" value="MDR6939787.1"/>
    <property type="molecule type" value="Genomic_DNA"/>
</dbReference>
<feature type="transmembrane region" description="Helical" evidence="8">
    <location>
        <begin position="248"/>
        <end position="266"/>
    </location>
</feature>
<gene>
    <name evidence="9" type="ORF">J2S36_001330</name>
</gene>
<comment type="subcellular location">
    <subcellularLocation>
        <location evidence="1">Cell membrane</location>
        <topology evidence="1">Multi-pass membrane protein</topology>
    </subcellularLocation>
</comment>
<feature type="transmembrane region" description="Helical" evidence="8">
    <location>
        <begin position="312"/>
        <end position="335"/>
    </location>
</feature>
<evidence type="ECO:0000256" key="8">
    <source>
        <dbReference type="SAM" id="Phobius"/>
    </source>
</evidence>
<feature type="transmembrane region" description="Helical" evidence="8">
    <location>
        <begin position="90"/>
        <end position="110"/>
    </location>
</feature>
<feature type="transmembrane region" description="Helical" evidence="8">
    <location>
        <begin position="180"/>
        <end position="202"/>
    </location>
</feature>
<dbReference type="Pfam" id="PF01032">
    <property type="entry name" value="FecCD"/>
    <property type="match status" value="1"/>
</dbReference>
<evidence type="ECO:0000256" key="6">
    <source>
        <dbReference type="ARBA" id="ARBA00022989"/>
    </source>
</evidence>
<dbReference type="Proteomes" id="UP001266099">
    <property type="component" value="Unassembled WGS sequence"/>
</dbReference>
<evidence type="ECO:0000256" key="5">
    <source>
        <dbReference type="ARBA" id="ARBA00022692"/>
    </source>
</evidence>
<keyword evidence="3" id="KW-0813">Transport</keyword>
<accession>A0ABU1T330</accession>
<feature type="transmembrane region" description="Helical" evidence="8">
    <location>
        <begin position="341"/>
        <end position="359"/>
    </location>
</feature>